<name>A0A812J864_9DINO</name>
<feature type="domain" description="Zinc finger Sec23/Sec24-type" evidence="14">
    <location>
        <begin position="165"/>
        <end position="203"/>
    </location>
</feature>
<evidence type="ECO:0000313" key="18">
    <source>
        <dbReference type="EMBL" id="CAE7197706.1"/>
    </source>
</evidence>
<dbReference type="Gene3D" id="3.40.50.410">
    <property type="entry name" value="von Willebrand factor, type A domain"/>
    <property type="match status" value="1"/>
</dbReference>
<evidence type="ECO:0000256" key="10">
    <source>
        <dbReference type="ARBA" id="ARBA00023034"/>
    </source>
</evidence>
<dbReference type="InterPro" id="IPR036174">
    <property type="entry name" value="Znf_Sec23_Sec24_sf"/>
</dbReference>
<keyword evidence="5" id="KW-0813">Transport</keyword>
<dbReference type="Gene3D" id="2.30.30.380">
    <property type="entry name" value="Zn-finger domain of Sec23/24"/>
    <property type="match status" value="1"/>
</dbReference>
<dbReference type="GO" id="GO:0005789">
    <property type="term" value="C:endoplasmic reticulum membrane"/>
    <property type="evidence" value="ECO:0007669"/>
    <property type="project" value="UniProtKB-SubCell"/>
</dbReference>
<feature type="region of interest" description="Disordered" evidence="12">
    <location>
        <begin position="1"/>
        <end position="51"/>
    </location>
</feature>
<organism evidence="18 19">
    <name type="scientific">Symbiodinium necroappetens</name>
    <dbReference type="NCBI Taxonomy" id="1628268"/>
    <lineage>
        <taxon>Eukaryota</taxon>
        <taxon>Sar</taxon>
        <taxon>Alveolata</taxon>
        <taxon>Dinophyceae</taxon>
        <taxon>Suessiales</taxon>
        <taxon>Symbiodiniaceae</taxon>
        <taxon>Symbiodinium</taxon>
    </lineage>
</organism>
<reference evidence="18" key="1">
    <citation type="submission" date="2021-02" db="EMBL/GenBank/DDBJ databases">
        <authorList>
            <person name="Dougan E. K."/>
            <person name="Rhodes N."/>
            <person name="Thang M."/>
            <person name="Chan C."/>
        </authorList>
    </citation>
    <scope>NUCLEOTIDE SEQUENCE</scope>
</reference>
<dbReference type="OrthoDB" id="49016at2759"/>
<dbReference type="PANTHER" id="PTHR13803:SF39">
    <property type="entry name" value="SECRETORY 24AB, ISOFORM A"/>
    <property type="match status" value="1"/>
</dbReference>
<proteinExistence type="inferred from homology"/>
<dbReference type="InterPro" id="IPR006896">
    <property type="entry name" value="Sec23/24_trunk_dom"/>
</dbReference>
<dbReference type="EMBL" id="CAJNJA010005745">
    <property type="protein sequence ID" value="CAE7197706.1"/>
    <property type="molecule type" value="Genomic_DNA"/>
</dbReference>
<dbReference type="GO" id="GO:0070971">
    <property type="term" value="C:endoplasmic reticulum exit site"/>
    <property type="evidence" value="ECO:0007669"/>
    <property type="project" value="TreeGrafter"/>
</dbReference>
<keyword evidence="9" id="KW-0653">Protein transport</keyword>
<dbReference type="InterPro" id="IPR036465">
    <property type="entry name" value="vWFA_dom_sf"/>
</dbReference>
<dbReference type="Gene3D" id="3.40.20.10">
    <property type="entry name" value="Severin"/>
    <property type="match status" value="1"/>
</dbReference>
<keyword evidence="19" id="KW-1185">Reference proteome</keyword>
<evidence type="ECO:0000256" key="11">
    <source>
        <dbReference type="ARBA" id="ARBA00023136"/>
    </source>
</evidence>
<evidence type="ECO:0000256" key="6">
    <source>
        <dbReference type="ARBA" id="ARBA00022490"/>
    </source>
</evidence>
<comment type="caution">
    <text evidence="18">The sequence shown here is derived from an EMBL/GenBank/DDBJ whole genome shotgun (WGS) entry which is preliminary data.</text>
</comment>
<evidence type="ECO:0000256" key="1">
    <source>
        <dbReference type="ARBA" id="ARBA00004394"/>
    </source>
</evidence>
<gene>
    <name evidence="18" type="ORF">SNEC2469_LOCUS1416</name>
</gene>
<feature type="domain" description="Sec23/Sec24 beta-sandwich" evidence="17">
    <location>
        <begin position="485"/>
        <end position="566"/>
    </location>
</feature>
<dbReference type="InterPro" id="IPR012990">
    <property type="entry name" value="Beta-sandwich_Sec23_24"/>
</dbReference>
<dbReference type="GO" id="GO:0006886">
    <property type="term" value="P:intracellular protein transport"/>
    <property type="evidence" value="ECO:0007669"/>
    <property type="project" value="InterPro"/>
</dbReference>
<dbReference type="Pfam" id="PF00626">
    <property type="entry name" value="Gelsolin"/>
    <property type="match status" value="1"/>
</dbReference>
<dbReference type="InterPro" id="IPR036175">
    <property type="entry name" value="Sec23/24_helical_dom_sf"/>
</dbReference>
<keyword evidence="6" id="KW-0963">Cytoplasm</keyword>
<dbReference type="SUPFAM" id="SSF53300">
    <property type="entry name" value="vWA-like"/>
    <property type="match status" value="1"/>
</dbReference>
<dbReference type="GO" id="GO:0008270">
    <property type="term" value="F:zinc ion binding"/>
    <property type="evidence" value="ECO:0007669"/>
    <property type="project" value="InterPro"/>
</dbReference>
<dbReference type="Pfam" id="PF04811">
    <property type="entry name" value="Sec23_trunk"/>
    <property type="match status" value="1"/>
</dbReference>
<dbReference type="PANTHER" id="PTHR13803">
    <property type="entry name" value="SEC24-RELATED PROTEIN"/>
    <property type="match status" value="1"/>
</dbReference>
<dbReference type="InterPro" id="IPR006900">
    <property type="entry name" value="Sec23/24_helical_dom"/>
</dbReference>
<evidence type="ECO:0000256" key="5">
    <source>
        <dbReference type="ARBA" id="ARBA00022448"/>
    </source>
</evidence>
<evidence type="ECO:0000259" key="16">
    <source>
        <dbReference type="Pfam" id="PF04815"/>
    </source>
</evidence>
<dbReference type="Gene3D" id="2.60.40.1670">
    <property type="entry name" value="beta-sandwich domain of Sec23/24"/>
    <property type="match status" value="1"/>
</dbReference>
<sequence>MAGPPLGAPPMGGPPGPAPASVPPPPTVDQMRTTPAASTFPGTGMGAAAHTEPPAAFGAAATAQARGLYPQADASVPGAPGAPGHGGMQPTSTGQDAYSAQFLRDVETFNSPAHFVRCSVSRLPNSASAKQRLNIPLGVVLQPLAPLAPDVEQVPSVNFGAVGTIVRCKQCRTYVNPFVQWEANGRRWNCNLCGFSQLTPDTYYASLDESGKRMDRFQRAELHKGAVEYIAPGEYMVRPPQPPVFMFVIDVSYTSVVTGLLNTVVASIKEAIQSGSIPGGQRVQVGIITFDTSLHFYNLNSNLSQPQMLVVSDLEDLFLPLPDDILVPLAESEAAILNLLDSLPSIFGETKVNESCLGSAVRGAFMAMKHIGGKLLVFGACIPSVGELALKSTRDNPRLLGTDREVELLRPAGNDGYKQLAQELTPAQISVELFLAPQAYMDLASICPLAKYTGGDVHYYPQFNINTCFVKFKSELVHVLTRYMGWEAVMRVRVSRGWKITKFDGHLFIRGQDLLVVPNCHSDQTFAIQIDMDDNVTPDPVLYVQSALLYTNSEGERRIRVHTWAALTTPNFNDIIGSIDVQASAAMMSHQAMDQSIKTNQTEGRNKLNSFCQQVVQAGNVCQTEALQYLPLYIMGMLKSAAFRATNDISADLRTYIMMRLETLSVSQTAAFFNPRLMAIHNAPETCQTPDEHGRVQLPEMLNLTSESMTQDGVYLLEDGESVYMWIGRSVDTSFVQAVFGVSSFEQIDTNSAESVVGTRGDPLSTKIANILRQVRLERPTPYMQLHVIRQGEPKENKFFAALIEDRTIGLQSTYMEFLTRMGYRPQQQAPPAGAGMMAAAPPMGGSY</sequence>
<comment type="similarity">
    <text evidence="4">Belongs to the SEC23/SEC24 family. SEC24 subfamily.</text>
</comment>
<protein>
    <recommendedName>
        <fullName evidence="20">Protein transport protein Sec24-like</fullName>
    </recommendedName>
</protein>
<dbReference type="InterPro" id="IPR006895">
    <property type="entry name" value="Znf_Sec23_Sec24"/>
</dbReference>
<dbReference type="InterPro" id="IPR029006">
    <property type="entry name" value="ADF-H/Gelsolin-like_dom_sf"/>
</dbReference>
<dbReference type="GO" id="GO:0030127">
    <property type="term" value="C:COPII vesicle coat"/>
    <property type="evidence" value="ECO:0007669"/>
    <property type="project" value="InterPro"/>
</dbReference>
<evidence type="ECO:0000313" key="19">
    <source>
        <dbReference type="Proteomes" id="UP000601435"/>
    </source>
</evidence>
<feature type="compositionally biased region" description="Polar residues" evidence="12">
    <location>
        <begin position="30"/>
        <end position="41"/>
    </location>
</feature>
<dbReference type="SUPFAM" id="SSF81995">
    <property type="entry name" value="beta-sandwich domain of Sec23/24"/>
    <property type="match status" value="1"/>
</dbReference>
<dbReference type="Pfam" id="PF08033">
    <property type="entry name" value="Sec23_BS"/>
    <property type="match status" value="1"/>
</dbReference>
<keyword evidence="10" id="KW-0333">Golgi apparatus</keyword>
<evidence type="ECO:0000256" key="8">
    <source>
        <dbReference type="ARBA" id="ARBA00022892"/>
    </source>
</evidence>
<dbReference type="GO" id="GO:0000139">
    <property type="term" value="C:Golgi membrane"/>
    <property type="evidence" value="ECO:0007669"/>
    <property type="project" value="UniProtKB-SubCell"/>
</dbReference>
<dbReference type="SUPFAM" id="SSF82919">
    <property type="entry name" value="Zn-finger domain of Sec23/24"/>
    <property type="match status" value="1"/>
</dbReference>
<evidence type="ECO:0000259" key="15">
    <source>
        <dbReference type="Pfam" id="PF04811"/>
    </source>
</evidence>
<dbReference type="Pfam" id="PF04810">
    <property type="entry name" value="zf-Sec23_Sec24"/>
    <property type="match status" value="1"/>
</dbReference>
<keyword evidence="11" id="KW-0472">Membrane</keyword>
<dbReference type="Proteomes" id="UP000601435">
    <property type="component" value="Unassembled WGS sequence"/>
</dbReference>
<dbReference type="AlphaFoldDB" id="A0A812J864"/>
<evidence type="ECO:0000256" key="4">
    <source>
        <dbReference type="ARBA" id="ARBA00008334"/>
    </source>
</evidence>
<evidence type="ECO:0000259" key="13">
    <source>
        <dbReference type="Pfam" id="PF00626"/>
    </source>
</evidence>
<accession>A0A812J864</accession>
<evidence type="ECO:0000256" key="7">
    <source>
        <dbReference type="ARBA" id="ARBA00022824"/>
    </source>
</evidence>
<evidence type="ECO:0000256" key="2">
    <source>
        <dbReference type="ARBA" id="ARBA00004496"/>
    </source>
</evidence>
<evidence type="ECO:0000256" key="3">
    <source>
        <dbReference type="ARBA" id="ARBA00004586"/>
    </source>
</evidence>
<feature type="compositionally biased region" description="Pro residues" evidence="12">
    <location>
        <begin position="1"/>
        <end position="27"/>
    </location>
</feature>
<dbReference type="GO" id="GO:0090110">
    <property type="term" value="P:COPII-coated vesicle cargo loading"/>
    <property type="evidence" value="ECO:0007669"/>
    <property type="project" value="TreeGrafter"/>
</dbReference>
<dbReference type="InterPro" id="IPR036180">
    <property type="entry name" value="Gelsolin-like_dom_sf"/>
</dbReference>
<dbReference type="SUPFAM" id="SSF82754">
    <property type="entry name" value="C-terminal, gelsolin-like domain of Sec23/24"/>
    <property type="match status" value="1"/>
</dbReference>
<evidence type="ECO:0000259" key="14">
    <source>
        <dbReference type="Pfam" id="PF04810"/>
    </source>
</evidence>
<evidence type="ECO:0000256" key="9">
    <source>
        <dbReference type="ARBA" id="ARBA00022927"/>
    </source>
</evidence>
<feature type="region of interest" description="Disordered" evidence="12">
    <location>
        <begin position="71"/>
        <end position="96"/>
    </location>
</feature>
<feature type="domain" description="Sec23/Sec24 helical" evidence="16">
    <location>
        <begin position="580"/>
        <end position="669"/>
    </location>
</feature>
<feature type="domain" description="Sec23/Sec24 trunk" evidence="15">
    <location>
        <begin position="240"/>
        <end position="478"/>
    </location>
</feature>
<dbReference type="Gene3D" id="1.20.120.730">
    <property type="entry name" value="Sec23/Sec24 helical domain"/>
    <property type="match status" value="1"/>
</dbReference>
<evidence type="ECO:0000259" key="17">
    <source>
        <dbReference type="Pfam" id="PF08033"/>
    </source>
</evidence>
<evidence type="ECO:0000256" key="12">
    <source>
        <dbReference type="SAM" id="MobiDB-lite"/>
    </source>
</evidence>
<evidence type="ECO:0008006" key="20">
    <source>
        <dbReference type="Google" id="ProtNLM"/>
    </source>
</evidence>
<dbReference type="Pfam" id="PF04815">
    <property type="entry name" value="Sec23_helical"/>
    <property type="match status" value="1"/>
</dbReference>
<comment type="subcellular location">
    <subcellularLocation>
        <location evidence="2">Cytoplasm</location>
    </subcellularLocation>
    <subcellularLocation>
        <location evidence="3">Endoplasmic reticulum membrane</location>
    </subcellularLocation>
    <subcellularLocation>
        <location evidence="1">Golgi apparatus membrane</location>
    </subcellularLocation>
</comment>
<dbReference type="InterPro" id="IPR007123">
    <property type="entry name" value="Gelsolin-like_dom"/>
</dbReference>
<dbReference type="SUPFAM" id="SSF81811">
    <property type="entry name" value="Helical domain of Sec23/24"/>
    <property type="match status" value="1"/>
</dbReference>
<keyword evidence="7" id="KW-0256">Endoplasmic reticulum</keyword>
<feature type="domain" description="Gelsolin-like" evidence="13">
    <location>
        <begin position="696"/>
        <end position="751"/>
    </location>
</feature>
<keyword evidence="8" id="KW-0931">ER-Golgi transport</keyword>
<dbReference type="InterPro" id="IPR050550">
    <property type="entry name" value="SEC23_SEC24_subfamily"/>
</dbReference>
<dbReference type="GO" id="GO:0000149">
    <property type="term" value="F:SNARE binding"/>
    <property type="evidence" value="ECO:0007669"/>
    <property type="project" value="TreeGrafter"/>
</dbReference>